<sequence length="103" mass="11849">MIQYQTDENLKEIEKTVNRFLTEKGNGKEVEIDDRSLVILGAKKETINDQVAFSFVTLNVPLLKIDIDICGNVDESYKSKVFMDVEELKQYLDNISYEELIGI</sequence>
<name>A0AAW5LTG5_MAMSC</name>
<gene>
    <name evidence="1" type="ORF">NQ032_15135</name>
</gene>
<evidence type="ECO:0000313" key="1">
    <source>
        <dbReference type="EMBL" id="MCQ9304943.1"/>
    </source>
</evidence>
<evidence type="ECO:0000313" key="2">
    <source>
        <dbReference type="Proteomes" id="UP001204068"/>
    </source>
</evidence>
<comment type="caution">
    <text evidence="1">The sequence shown here is derived from an EMBL/GenBank/DDBJ whole genome shotgun (WGS) entry which is preliminary data.</text>
</comment>
<dbReference type="Proteomes" id="UP001204068">
    <property type="component" value="Unassembled WGS sequence"/>
</dbReference>
<dbReference type="EMBL" id="JANILD010000009">
    <property type="protein sequence ID" value="MCQ9304943.1"/>
    <property type="molecule type" value="Genomic_DNA"/>
</dbReference>
<accession>A0AAW5LTG5</accession>
<proteinExistence type="predicted"/>
<organism evidence="1 2">
    <name type="scientific">Mammaliicoccus sciuri</name>
    <name type="common">Staphylococcus sciuri</name>
    <dbReference type="NCBI Taxonomy" id="1296"/>
    <lineage>
        <taxon>Bacteria</taxon>
        <taxon>Bacillati</taxon>
        <taxon>Bacillota</taxon>
        <taxon>Bacilli</taxon>
        <taxon>Bacillales</taxon>
        <taxon>Staphylococcaceae</taxon>
        <taxon>Mammaliicoccus</taxon>
    </lineage>
</organism>
<protein>
    <submittedName>
        <fullName evidence="1">Uncharacterized protein</fullName>
    </submittedName>
</protein>
<dbReference type="AlphaFoldDB" id="A0AAW5LTG5"/>
<dbReference type="RefSeq" id="WP_196980688.1">
    <property type="nucleotide sequence ID" value="NZ_JACDQU010000010.1"/>
</dbReference>
<reference evidence="1" key="1">
    <citation type="submission" date="2022-07" db="EMBL/GenBank/DDBJ databases">
        <title>Bacterial species isolated from the porcine tonsil microbiota.</title>
        <authorList>
            <person name="Oliveira I.M.F."/>
        </authorList>
    </citation>
    <scope>NUCLEOTIDE SEQUENCE</scope>
    <source>
        <strain evidence="1">8QC2O2</strain>
    </source>
</reference>